<accession>A0ABD0SQE1</accession>
<protein>
    <submittedName>
        <fullName evidence="2">Uncharacterized protein</fullName>
    </submittedName>
</protein>
<dbReference type="AlphaFoldDB" id="A0ABD0SQE1"/>
<evidence type="ECO:0000313" key="3">
    <source>
        <dbReference type="Proteomes" id="UP001549921"/>
    </source>
</evidence>
<dbReference type="Proteomes" id="UP001549921">
    <property type="component" value="Unassembled WGS sequence"/>
</dbReference>
<feature type="region of interest" description="Disordered" evidence="1">
    <location>
        <begin position="65"/>
        <end position="95"/>
    </location>
</feature>
<evidence type="ECO:0000313" key="2">
    <source>
        <dbReference type="EMBL" id="KAL0821258.1"/>
    </source>
</evidence>
<organism evidence="2 3">
    <name type="scientific">Loxostege sticticalis</name>
    <name type="common">Beet webworm moth</name>
    <dbReference type="NCBI Taxonomy" id="481309"/>
    <lineage>
        <taxon>Eukaryota</taxon>
        <taxon>Metazoa</taxon>
        <taxon>Ecdysozoa</taxon>
        <taxon>Arthropoda</taxon>
        <taxon>Hexapoda</taxon>
        <taxon>Insecta</taxon>
        <taxon>Pterygota</taxon>
        <taxon>Neoptera</taxon>
        <taxon>Endopterygota</taxon>
        <taxon>Lepidoptera</taxon>
        <taxon>Glossata</taxon>
        <taxon>Ditrysia</taxon>
        <taxon>Pyraloidea</taxon>
        <taxon>Crambidae</taxon>
        <taxon>Pyraustinae</taxon>
        <taxon>Loxostege</taxon>
    </lineage>
</organism>
<name>A0ABD0SQE1_LOXSC</name>
<gene>
    <name evidence="2" type="ORF">ABMA28_005859</name>
</gene>
<sequence length="165" mass="17648">MKKTIMNRVSVAKVKLPEGMDSCSPGLGLDSERIKNIGSTAELLLLKENLEKLIAKAEDLLNKLPENQPGNAATHPSVTPNTNLPPNVDPNPFGNPLQALLQGLIQASGVTEAGDWLSSNSQMANPQLFYNAIQQLLLAANMPPSSNVQPPVTITTNSQPTLLYV</sequence>
<evidence type="ECO:0000256" key="1">
    <source>
        <dbReference type="SAM" id="MobiDB-lite"/>
    </source>
</evidence>
<dbReference type="EMBL" id="JBEDNZ010000018">
    <property type="protein sequence ID" value="KAL0821258.1"/>
    <property type="molecule type" value="Genomic_DNA"/>
</dbReference>
<comment type="caution">
    <text evidence="2">The sequence shown here is derived from an EMBL/GenBank/DDBJ whole genome shotgun (WGS) entry which is preliminary data.</text>
</comment>
<feature type="compositionally biased region" description="Polar residues" evidence="1">
    <location>
        <begin position="68"/>
        <end position="85"/>
    </location>
</feature>
<reference evidence="2 3" key="1">
    <citation type="submission" date="2024-06" db="EMBL/GenBank/DDBJ databases">
        <title>A chromosome-level genome assembly of beet webworm, Loxostege sticticalis.</title>
        <authorList>
            <person name="Zhang Y."/>
        </authorList>
    </citation>
    <scope>NUCLEOTIDE SEQUENCE [LARGE SCALE GENOMIC DNA]</scope>
    <source>
        <strain evidence="2">AQ028</strain>
        <tissue evidence="2">Male pupae</tissue>
    </source>
</reference>
<proteinExistence type="predicted"/>